<dbReference type="Proteomes" id="UP000291917">
    <property type="component" value="Unassembled WGS sequence"/>
</dbReference>
<dbReference type="EMBL" id="RCXL01000003">
    <property type="protein sequence ID" value="RYT77482.1"/>
    <property type="molecule type" value="Genomic_DNA"/>
</dbReference>
<reference evidence="2 5" key="1">
    <citation type="journal article" date="2019" name="Nat. Med.">
        <title>A library of human gut bacterial isolates paired with longitudinal multiomics data enables mechanistic microbiome research.</title>
        <authorList>
            <person name="Poyet M."/>
            <person name="Groussin M."/>
            <person name="Gibbons S.M."/>
            <person name="Avila-Pacheco J."/>
            <person name="Jiang X."/>
            <person name="Kearney S.M."/>
            <person name="Perrotta A.R."/>
            <person name="Berdy B."/>
            <person name="Zhao S."/>
            <person name="Lieberman T.D."/>
            <person name="Swanson P.K."/>
            <person name="Smith M."/>
            <person name="Roesemann S."/>
            <person name="Alexander J.E."/>
            <person name="Rich S.A."/>
            <person name="Livny J."/>
            <person name="Vlamakis H."/>
            <person name="Clish C."/>
            <person name="Bullock K."/>
            <person name="Deik A."/>
            <person name="Scott J."/>
            <person name="Pierce K.A."/>
            <person name="Xavier R.J."/>
            <person name="Alm E.J."/>
        </authorList>
    </citation>
    <scope>NUCLEOTIDE SEQUENCE [LARGE SCALE GENOMIC DNA]</scope>
    <source>
        <strain evidence="2 5">BIOML-A1</strain>
    </source>
</reference>
<feature type="region of interest" description="Disordered" evidence="1">
    <location>
        <begin position="58"/>
        <end position="82"/>
    </location>
</feature>
<accession>A0A4Q5H7P7</accession>
<protein>
    <submittedName>
        <fullName evidence="3">Uncharacterized protein</fullName>
    </submittedName>
</protein>
<evidence type="ECO:0000256" key="1">
    <source>
        <dbReference type="SAM" id="MobiDB-lite"/>
    </source>
</evidence>
<keyword evidence="5" id="KW-1185">Reference proteome</keyword>
<sequence>MGKITKSYIIKVKFAVPVEGKREHFFGSLAAIYEKFTPFQIGCKLPTLWKAGIEPGNPKNTRKCTISKHEVLRKGQQKKGKE</sequence>
<organism evidence="3 4">
    <name type="scientific">Bacteroides eggerthii</name>
    <dbReference type="NCBI Taxonomy" id="28111"/>
    <lineage>
        <taxon>Bacteria</taxon>
        <taxon>Pseudomonadati</taxon>
        <taxon>Bacteroidota</taxon>
        <taxon>Bacteroidia</taxon>
        <taxon>Bacteroidales</taxon>
        <taxon>Bacteroidaceae</taxon>
        <taxon>Bacteroides</taxon>
    </lineage>
</organism>
<evidence type="ECO:0000313" key="5">
    <source>
        <dbReference type="Proteomes" id="UP000335496"/>
    </source>
</evidence>
<dbReference type="AlphaFoldDB" id="A0A4Q5H7P7"/>
<evidence type="ECO:0000313" key="3">
    <source>
        <dbReference type="EMBL" id="RYT77482.1"/>
    </source>
</evidence>
<dbReference type="RefSeq" id="WP_025017820.1">
    <property type="nucleotide sequence ID" value="NZ_RCXL01000003.1"/>
</dbReference>
<evidence type="ECO:0000313" key="2">
    <source>
        <dbReference type="EMBL" id="KAA5276225.1"/>
    </source>
</evidence>
<reference evidence="3 4" key="2">
    <citation type="journal article" date="2019" name="Science, e1252229">
        <title>Invertible promoters mediate bacterial phase variation, antibiotic resistance, and host adaptation in the gut.</title>
        <authorList>
            <person name="Jiang X."/>
            <person name="Hall A.B."/>
            <person name="Arthur T.D."/>
            <person name="Plichta D.R."/>
            <person name="Covington C.T."/>
            <person name="Poyet M."/>
            <person name="Crothers J."/>
            <person name="Moses P.L."/>
            <person name="Tolonen A.C."/>
            <person name="Vlamakis H."/>
            <person name="Alm E.J."/>
            <person name="Xavier R.J."/>
        </authorList>
    </citation>
    <scope>NUCLEOTIDE SEQUENCE [LARGE SCALE GENOMIC DNA]</scope>
    <source>
        <strain evidence="4">bj_0095</strain>
        <strain evidence="3">Bj_0095</strain>
    </source>
</reference>
<dbReference type="Proteomes" id="UP000335496">
    <property type="component" value="Unassembled WGS sequence"/>
</dbReference>
<evidence type="ECO:0000313" key="4">
    <source>
        <dbReference type="Proteomes" id="UP000291917"/>
    </source>
</evidence>
<comment type="caution">
    <text evidence="3">The sequence shown here is derived from an EMBL/GenBank/DDBJ whole genome shotgun (WGS) entry which is preliminary data.</text>
</comment>
<gene>
    <name evidence="3" type="ORF">EAJ03_02755</name>
    <name evidence="2" type="ORF">F2Z23_02745</name>
</gene>
<name>A0A4Q5H7P7_9BACE</name>
<proteinExistence type="predicted"/>
<dbReference type="EMBL" id="VVZX01000003">
    <property type="protein sequence ID" value="KAA5276225.1"/>
    <property type="molecule type" value="Genomic_DNA"/>
</dbReference>